<protein>
    <submittedName>
        <fullName evidence="1">Uncharacterized protein</fullName>
    </submittedName>
</protein>
<reference evidence="1 2" key="1">
    <citation type="journal article" date="2021" name="Plant Biotechnol. J.">
        <title>Multi-omics assisted identification of the key and species-specific regulatory components of drought-tolerant mechanisms in Gossypium stocksii.</title>
        <authorList>
            <person name="Yu D."/>
            <person name="Ke L."/>
            <person name="Zhang D."/>
            <person name="Wu Y."/>
            <person name="Sun Y."/>
            <person name="Mei J."/>
            <person name="Sun J."/>
            <person name="Sun Y."/>
        </authorList>
    </citation>
    <scope>NUCLEOTIDE SEQUENCE [LARGE SCALE GENOMIC DNA]</scope>
    <source>
        <strain evidence="2">cv. E1</strain>
        <tissue evidence="1">Leaf</tissue>
    </source>
</reference>
<dbReference type="PANTHER" id="PTHR47592:SF27">
    <property type="entry name" value="OS08G0421700 PROTEIN"/>
    <property type="match status" value="1"/>
</dbReference>
<organism evidence="1 2">
    <name type="scientific">Gossypium stocksii</name>
    <dbReference type="NCBI Taxonomy" id="47602"/>
    <lineage>
        <taxon>Eukaryota</taxon>
        <taxon>Viridiplantae</taxon>
        <taxon>Streptophyta</taxon>
        <taxon>Embryophyta</taxon>
        <taxon>Tracheophyta</taxon>
        <taxon>Spermatophyta</taxon>
        <taxon>Magnoliopsida</taxon>
        <taxon>eudicotyledons</taxon>
        <taxon>Gunneridae</taxon>
        <taxon>Pentapetalae</taxon>
        <taxon>rosids</taxon>
        <taxon>malvids</taxon>
        <taxon>Malvales</taxon>
        <taxon>Malvaceae</taxon>
        <taxon>Malvoideae</taxon>
        <taxon>Gossypium</taxon>
    </lineage>
</organism>
<keyword evidence="2" id="KW-1185">Reference proteome</keyword>
<dbReference type="Proteomes" id="UP000828251">
    <property type="component" value="Unassembled WGS sequence"/>
</dbReference>
<gene>
    <name evidence="1" type="ORF">J1N35_037644</name>
</gene>
<evidence type="ECO:0000313" key="2">
    <source>
        <dbReference type="Proteomes" id="UP000828251"/>
    </source>
</evidence>
<proteinExistence type="predicted"/>
<dbReference type="PANTHER" id="PTHR47592">
    <property type="entry name" value="PBF68 PROTEIN"/>
    <property type="match status" value="1"/>
</dbReference>
<dbReference type="EMBL" id="JAIQCV010000011">
    <property type="protein sequence ID" value="KAH1046860.1"/>
    <property type="molecule type" value="Genomic_DNA"/>
</dbReference>
<feature type="non-terminal residue" evidence="1">
    <location>
        <position position="1"/>
    </location>
</feature>
<dbReference type="Pfam" id="PF14223">
    <property type="entry name" value="Retrotran_gag_2"/>
    <property type="match status" value="1"/>
</dbReference>
<comment type="caution">
    <text evidence="1">The sequence shown here is derived from an EMBL/GenBank/DDBJ whole genome shotgun (WGS) entry which is preliminary data.</text>
</comment>
<evidence type="ECO:0000313" key="1">
    <source>
        <dbReference type="EMBL" id="KAH1046860.1"/>
    </source>
</evidence>
<accession>A0A9D3UKX7</accession>
<sequence length="117" mass="13412">KSSDSTTVVAMDARKHNGFVCENYILNGLDNKLYDVYRSINSAKALWEDLDRKYNTEDTGLKKFIVRKFLDFKMVGSKTVIGQVEELQLILHEILVERMVLSKSFQVVAIIEKLPLS</sequence>
<dbReference type="OrthoDB" id="1300022at2759"/>
<name>A0A9D3UKX7_9ROSI</name>
<dbReference type="AlphaFoldDB" id="A0A9D3UKX7"/>